<evidence type="ECO:0000313" key="5">
    <source>
        <dbReference type="Proteomes" id="UP000823749"/>
    </source>
</evidence>
<evidence type="ECO:0000256" key="3">
    <source>
        <dbReference type="SAM" id="SignalP"/>
    </source>
</evidence>
<keyword evidence="2" id="KW-0235">DNA replication</keyword>
<feature type="signal peptide" evidence="3">
    <location>
        <begin position="1"/>
        <end position="21"/>
    </location>
</feature>
<dbReference type="GO" id="GO:0006260">
    <property type="term" value="P:DNA replication"/>
    <property type="evidence" value="ECO:0007669"/>
    <property type="project" value="UniProtKB-KW"/>
</dbReference>
<evidence type="ECO:0000256" key="2">
    <source>
        <dbReference type="ARBA" id="ARBA00022705"/>
    </source>
</evidence>
<feature type="chain" id="PRO_5043944295" evidence="3">
    <location>
        <begin position="22"/>
        <end position="469"/>
    </location>
</feature>
<evidence type="ECO:0000313" key="4">
    <source>
        <dbReference type="EMBL" id="KAG5565308.1"/>
    </source>
</evidence>
<evidence type="ECO:0000256" key="1">
    <source>
        <dbReference type="ARBA" id="ARBA00007017"/>
    </source>
</evidence>
<dbReference type="Pfam" id="PF09724">
    <property type="entry name" value="Dcc1"/>
    <property type="match status" value="1"/>
</dbReference>
<dbReference type="PANTHER" id="PTHR13395">
    <property type="entry name" value="SISTER CHROMATID COHESION PROTEIN DCC1-RELATED"/>
    <property type="match status" value="1"/>
</dbReference>
<dbReference type="EMBL" id="JACTNZ010000001">
    <property type="protein sequence ID" value="KAG5565308.1"/>
    <property type="molecule type" value="Genomic_DNA"/>
</dbReference>
<comment type="caution">
    <text evidence="4">The sequence shown here is derived from an EMBL/GenBank/DDBJ whole genome shotgun (WGS) entry which is preliminary data.</text>
</comment>
<dbReference type="GO" id="GO:0000785">
    <property type="term" value="C:chromatin"/>
    <property type="evidence" value="ECO:0007669"/>
    <property type="project" value="TreeGrafter"/>
</dbReference>
<proteinExistence type="inferred from homology"/>
<comment type="similarity">
    <text evidence="1">Belongs to the DCC1 family.</text>
</comment>
<keyword evidence="5" id="KW-1185">Reference proteome</keyword>
<gene>
    <name evidence="4" type="ORF">RHGRI_001265</name>
</gene>
<dbReference type="InterPro" id="IPR019128">
    <property type="entry name" value="Dcc1"/>
</dbReference>
<dbReference type="Proteomes" id="UP000823749">
    <property type="component" value="Chromosome 1"/>
</dbReference>
<dbReference type="GO" id="GO:0034088">
    <property type="term" value="P:maintenance of mitotic sister chromatid cohesion"/>
    <property type="evidence" value="ECO:0007669"/>
    <property type="project" value="TreeGrafter"/>
</dbReference>
<dbReference type="AlphaFoldDB" id="A0AAV6LM17"/>
<reference evidence="4" key="1">
    <citation type="submission" date="2020-08" db="EMBL/GenBank/DDBJ databases">
        <title>Plant Genome Project.</title>
        <authorList>
            <person name="Zhang R.-G."/>
        </authorList>
    </citation>
    <scope>NUCLEOTIDE SEQUENCE</scope>
    <source>
        <strain evidence="4">WSP0</strain>
        <tissue evidence="4">Leaf</tissue>
    </source>
</reference>
<dbReference type="GO" id="GO:0031390">
    <property type="term" value="C:Ctf18 RFC-like complex"/>
    <property type="evidence" value="ECO:0007669"/>
    <property type="project" value="InterPro"/>
</dbReference>
<keyword evidence="3" id="KW-0732">Signal</keyword>
<organism evidence="4 5">
    <name type="scientific">Rhododendron griersonianum</name>
    <dbReference type="NCBI Taxonomy" id="479676"/>
    <lineage>
        <taxon>Eukaryota</taxon>
        <taxon>Viridiplantae</taxon>
        <taxon>Streptophyta</taxon>
        <taxon>Embryophyta</taxon>
        <taxon>Tracheophyta</taxon>
        <taxon>Spermatophyta</taxon>
        <taxon>Magnoliopsida</taxon>
        <taxon>eudicotyledons</taxon>
        <taxon>Gunneridae</taxon>
        <taxon>Pentapetalae</taxon>
        <taxon>asterids</taxon>
        <taxon>Ericales</taxon>
        <taxon>Ericaceae</taxon>
        <taxon>Ericoideae</taxon>
        <taxon>Rhodoreae</taxon>
        <taxon>Rhododendron</taxon>
    </lineage>
</organism>
<dbReference type="PANTHER" id="PTHR13395:SF6">
    <property type="entry name" value="SISTER CHROMATID COHESION PROTEIN DCC1"/>
    <property type="match status" value="1"/>
</dbReference>
<protein>
    <submittedName>
        <fullName evidence="4">Uncharacterized protein</fullName>
    </submittedName>
</protein>
<accession>A0AAV6LM17</accession>
<dbReference type="GO" id="GO:0000775">
    <property type="term" value="C:chromosome, centromeric region"/>
    <property type="evidence" value="ECO:0007669"/>
    <property type="project" value="TreeGrafter"/>
</dbReference>
<sequence length="469" mass="53447">MRNKIPKSLITTFLLLPTIDATPISAALLSPVRSLCKHRFHTTTRASDHQCRHPRTKLKPLEQIERTVEMETETKQPQPHCRGAQAVLNIQPTTLVSLAYHPLFGPHDDLILLELDEKLLPDVLQDSKYPNFFIFRVTLRGQPDEDAVLCTQSKTYAVKFVGTSNSVLLIPPLDQSVSCGDTEDYDKKLIAPVFKVAPGVMELVEVAPRIDKLKTLLSEHPYPFDEVSVMEEPNEMGNSNRGLYSWEDLIEKVQASNEELRSGLHSLSAVEIGGYWRIVDDNYMDGILNMLLHNSVLNDWSLNALNESDVVIVLQSDGFPREIAHHCLRVYGSKVNEGVMRLDEKRVCVHFARRILRGRKMRMDNFMVEWTRKIPDGMQASFDMLEGEVLTEKLGIETWVYAFSVSSLPSAPTERFSMLFRERPKWEWKDLQPYIRDLSVPGLSSEGLLLKYTRRTQPTADAEPVFSAR</sequence>
<name>A0AAV6LM17_9ERIC</name>